<keyword evidence="7" id="KW-0456">Lyase</keyword>
<dbReference type="Pfam" id="PF00218">
    <property type="entry name" value="IGPS"/>
    <property type="match status" value="1"/>
</dbReference>
<name>A0A1G1ZSU7_9BACT</name>
<comment type="catalytic activity">
    <reaction evidence="1">
        <text>1-(2-carboxyphenylamino)-1-deoxy-D-ribulose 5-phosphate + H(+) = (1S,2R)-1-C-(indol-3-yl)glycerol 3-phosphate + CO2 + H2O</text>
        <dbReference type="Rhea" id="RHEA:23476"/>
        <dbReference type="ChEBI" id="CHEBI:15377"/>
        <dbReference type="ChEBI" id="CHEBI:15378"/>
        <dbReference type="ChEBI" id="CHEBI:16526"/>
        <dbReference type="ChEBI" id="CHEBI:58613"/>
        <dbReference type="ChEBI" id="CHEBI:58866"/>
        <dbReference type="EC" id="4.1.1.48"/>
    </reaction>
</comment>
<keyword evidence="4" id="KW-0028">Amino-acid biosynthesis</keyword>
<evidence type="ECO:0000313" key="9">
    <source>
        <dbReference type="EMBL" id="OGY67622.1"/>
    </source>
</evidence>
<evidence type="ECO:0000256" key="5">
    <source>
        <dbReference type="ARBA" id="ARBA00022822"/>
    </source>
</evidence>
<evidence type="ECO:0000313" key="10">
    <source>
        <dbReference type="Proteomes" id="UP000176284"/>
    </source>
</evidence>
<dbReference type="InterPro" id="IPR011060">
    <property type="entry name" value="RibuloseP-bd_barrel"/>
</dbReference>
<evidence type="ECO:0000256" key="6">
    <source>
        <dbReference type="ARBA" id="ARBA00023141"/>
    </source>
</evidence>
<proteinExistence type="predicted"/>
<feature type="domain" description="Indole-3-glycerol phosphate synthase" evidence="8">
    <location>
        <begin position="4"/>
        <end position="187"/>
    </location>
</feature>
<keyword evidence="5" id="KW-0822">Tryptophan biosynthesis</keyword>
<dbReference type="InterPro" id="IPR013798">
    <property type="entry name" value="Indole-3-glycerol_P_synth_dom"/>
</dbReference>
<dbReference type="InterPro" id="IPR013785">
    <property type="entry name" value="Aldolase_TIM"/>
</dbReference>
<keyword evidence="6" id="KW-0057">Aromatic amino acid biosynthesis</keyword>
<dbReference type="EC" id="4.1.1.48" evidence="3"/>
<dbReference type="STRING" id="1798410.A3H63_02115"/>
<organism evidence="9 10">
    <name type="scientific">Candidatus Harrisonbacteria bacterium RIFCSPLOWO2_02_FULL_45_10c</name>
    <dbReference type="NCBI Taxonomy" id="1798410"/>
    <lineage>
        <taxon>Bacteria</taxon>
        <taxon>Candidatus Harrisoniibacteriota</taxon>
    </lineage>
</organism>
<evidence type="ECO:0000256" key="3">
    <source>
        <dbReference type="ARBA" id="ARBA00012362"/>
    </source>
</evidence>
<dbReference type="GO" id="GO:0000162">
    <property type="term" value="P:L-tryptophan biosynthetic process"/>
    <property type="evidence" value="ECO:0007669"/>
    <property type="project" value="UniProtKB-UniPathway"/>
</dbReference>
<evidence type="ECO:0000256" key="1">
    <source>
        <dbReference type="ARBA" id="ARBA00001633"/>
    </source>
</evidence>
<dbReference type="GO" id="GO:0004425">
    <property type="term" value="F:indole-3-glycerol-phosphate synthase activity"/>
    <property type="evidence" value="ECO:0007669"/>
    <property type="project" value="UniProtKB-EC"/>
</dbReference>
<accession>A0A1G1ZSU7</accession>
<sequence length="193" mass="21944">MYNGVEIIAEVKDRSPFRGRCTDKSLEELLEIAVQVGDMISIHTHEDFGGSFEWLKKARKKTNKPIVAKGFHPNDDQIVRAIEERGADWVLVVVGQAPYGYRPLPKMYLERCLIEPLTLEELKTIPNDLRAVWNSRDLYNKGNPKTETFEEARKLFNGWLCQASNLNTVQDIKPGANAVLVGTNLLQFSESLR</sequence>
<dbReference type="SUPFAM" id="SSF51366">
    <property type="entry name" value="Ribulose-phoshate binding barrel"/>
    <property type="match status" value="1"/>
</dbReference>
<dbReference type="EMBL" id="MHJM01000021">
    <property type="protein sequence ID" value="OGY67622.1"/>
    <property type="molecule type" value="Genomic_DNA"/>
</dbReference>
<evidence type="ECO:0000256" key="2">
    <source>
        <dbReference type="ARBA" id="ARBA00004696"/>
    </source>
</evidence>
<evidence type="ECO:0000259" key="8">
    <source>
        <dbReference type="Pfam" id="PF00218"/>
    </source>
</evidence>
<comment type="pathway">
    <text evidence="2">Amino-acid biosynthesis; L-tryptophan biosynthesis; L-tryptophan from chorismate: step 4/5.</text>
</comment>
<dbReference type="Gene3D" id="3.20.20.70">
    <property type="entry name" value="Aldolase class I"/>
    <property type="match status" value="1"/>
</dbReference>
<evidence type="ECO:0000256" key="4">
    <source>
        <dbReference type="ARBA" id="ARBA00022605"/>
    </source>
</evidence>
<evidence type="ECO:0000256" key="7">
    <source>
        <dbReference type="ARBA" id="ARBA00023239"/>
    </source>
</evidence>
<protein>
    <recommendedName>
        <fullName evidence="3">indole-3-glycerol-phosphate synthase</fullName>
        <ecNumber evidence="3">4.1.1.48</ecNumber>
    </recommendedName>
</protein>
<gene>
    <name evidence="9" type="ORF">A3H63_02115</name>
</gene>
<comment type="caution">
    <text evidence="9">The sequence shown here is derived from an EMBL/GenBank/DDBJ whole genome shotgun (WGS) entry which is preliminary data.</text>
</comment>
<dbReference type="AlphaFoldDB" id="A0A1G1ZSU7"/>
<reference evidence="9 10" key="1">
    <citation type="journal article" date="2016" name="Nat. Commun.">
        <title>Thousands of microbial genomes shed light on interconnected biogeochemical processes in an aquifer system.</title>
        <authorList>
            <person name="Anantharaman K."/>
            <person name="Brown C.T."/>
            <person name="Hug L.A."/>
            <person name="Sharon I."/>
            <person name="Castelle C.J."/>
            <person name="Probst A.J."/>
            <person name="Thomas B.C."/>
            <person name="Singh A."/>
            <person name="Wilkins M.J."/>
            <person name="Karaoz U."/>
            <person name="Brodie E.L."/>
            <person name="Williams K.H."/>
            <person name="Hubbard S.S."/>
            <person name="Banfield J.F."/>
        </authorList>
    </citation>
    <scope>NUCLEOTIDE SEQUENCE [LARGE SCALE GENOMIC DNA]</scope>
</reference>
<dbReference type="UniPathway" id="UPA00035">
    <property type="reaction ID" value="UER00043"/>
</dbReference>
<dbReference type="Proteomes" id="UP000176284">
    <property type="component" value="Unassembled WGS sequence"/>
</dbReference>